<reference evidence="2" key="1">
    <citation type="journal article" date="2019" name="Int. J. Syst. Evol. Microbiol.">
        <title>The Global Catalogue of Microorganisms (GCM) 10K type strain sequencing project: providing services to taxonomists for standard genome sequencing and annotation.</title>
        <authorList>
            <consortium name="The Broad Institute Genomics Platform"/>
            <consortium name="The Broad Institute Genome Sequencing Center for Infectious Disease"/>
            <person name="Wu L."/>
            <person name="Ma J."/>
        </authorList>
    </citation>
    <scope>NUCLEOTIDE SEQUENCE [LARGE SCALE GENOMIC DNA]</scope>
    <source>
        <strain evidence="2">JCM 14603</strain>
    </source>
</reference>
<proteinExistence type="predicted"/>
<comment type="caution">
    <text evidence="1">The sequence shown here is derived from an EMBL/GenBank/DDBJ whole genome shotgun (WGS) entry which is preliminary data.</text>
</comment>
<sequence length="235" mass="26464">MEEEARGLVIILQKLAQRGGETNRRNLGMVPGEHAKDEPKSGELRRIVDQYARLGQRELADLQKGSLNKQFPDNHFIELEPSRYTNDGYSFLWCSWRLEGQPEAHFLYGMFRLGGRHSVAGETTPKGHVPQFWGYRFETPSWQGREHRFHHAQPIDSMTPDRVPIACALPRSTKGPTFPLGSSTVCGLLLTLVLTILGRDVMDEIVADLQNDSRAKRNAYVTNGIKEATGLVLNP</sequence>
<evidence type="ECO:0000313" key="2">
    <source>
        <dbReference type="Proteomes" id="UP001500238"/>
    </source>
</evidence>
<protein>
    <submittedName>
        <fullName evidence="1">Uncharacterized protein</fullName>
    </submittedName>
</protein>
<dbReference type="RefSeq" id="WP_163958407.1">
    <property type="nucleotide sequence ID" value="NZ_BAAAES010000009.1"/>
</dbReference>
<keyword evidence="2" id="KW-1185">Reference proteome</keyword>
<dbReference type="Proteomes" id="UP001500238">
    <property type="component" value="Unassembled WGS sequence"/>
</dbReference>
<gene>
    <name evidence="1" type="ORF">GCM10009102_24860</name>
</gene>
<dbReference type="EMBL" id="BAAAES010000009">
    <property type="protein sequence ID" value="GAA0672586.1"/>
    <property type="molecule type" value="Genomic_DNA"/>
</dbReference>
<organism evidence="1 2">
    <name type="scientific">Sphingomonas insulae</name>
    <dbReference type="NCBI Taxonomy" id="424800"/>
    <lineage>
        <taxon>Bacteria</taxon>
        <taxon>Pseudomonadati</taxon>
        <taxon>Pseudomonadota</taxon>
        <taxon>Alphaproteobacteria</taxon>
        <taxon>Sphingomonadales</taxon>
        <taxon>Sphingomonadaceae</taxon>
        <taxon>Sphingomonas</taxon>
    </lineage>
</organism>
<evidence type="ECO:0000313" key="1">
    <source>
        <dbReference type="EMBL" id="GAA0672586.1"/>
    </source>
</evidence>
<accession>A0ABP3T766</accession>
<name>A0ABP3T766_9SPHN</name>